<dbReference type="Gene3D" id="3.50.30.40">
    <property type="entry name" value="Ribonuclease E inhibitor RraA/RraA-like"/>
    <property type="match status" value="1"/>
</dbReference>
<sequence length="301" mass="32852">MRLAVHRVFTSAIKQAPASQLHKTKLIPARAFSGTAASKTMASQDPIVEQLREFPTCDISGALVKLKYRNGGFLSGLTLWSPDRQAGDTRIVGPAYTVKYAPLSDPAPKHPTHYIDGVPAGSVVFVSAPAKTPNALYGGLMSARAKALGAVGSVIDGRFRDLHEQREQGYPVFGRDVGTAPPQELLKVVGVNVPVKLATDEQDMEIRPGDYIIGDLNGVVVCPKELAEQVIPIVRKQVEADDKMMVALSEGMGFEEATDHPVSIDQVHKAYVSFYDLDYFIVFFFRRNAPVFIFDYAKEAS</sequence>
<accession>A0A194VBB9</accession>
<evidence type="ECO:0000313" key="2">
    <source>
        <dbReference type="EMBL" id="KUI61317.1"/>
    </source>
</evidence>
<dbReference type="STRING" id="694573.A0A194VBB9"/>
<keyword evidence="1" id="KW-0479">Metal-binding</keyword>
<dbReference type="Pfam" id="PF03737">
    <property type="entry name" value="RraA-like"/>
    <property type="match status" value="1"/>
</dbReference>
<feature type="binding site" evidence="1">
    <location>
        <begin position="138"/>
        <end position="141"/>
    </location>
    <ligand>
        <name>substrate</name>
    </ligand>
</feature>
<dbReference type="SUPFAM" id="SSF89562">
    <property type="entry name" value="RraA-like"/>
    <property type="match status" value="1"/>
</dbReference>
<dbReference type="EMBL" id="KN714773">
    <property type="protein sequence ID" value="KUI61317.1"/>
    <property type="molecule type" value="Genomic_DNA"/>
</dbReference>
<proteinExistence type="predicted"/>
<dbReference type="InterPro" id="IPR036704">
    <property type="entry name" value="RraA/RraA-like_sf"/>
</dbReference>
<name>A0A194VBB9_CYTMA</name>
<evidence type="ECO:0000256" key="1">
    <source>
        <dbReference type="PIRSR" id="PIRSR605493-1"/>
    </source>
</evidence>
<organism evidence="2 3">
    <name type="scientific">Cytospora mali</name>
    <name type="common">Apple Valsa canker fungus</name>
    <name type="synonym">Valsa mali</name>
    <dbReference type="NCBI Taxonomy" id="578113"/>
    <lineage>
        <taxon>Eukaryota</taxon>
        <taxon>Fungi</taxon>
        <taxon>Dikarya</taxon>
        <taxon>Ascomycota</taxon>
        <taxon>Pezizomycotina</taxon>
        <taxon>Sordariomycetes</taxon>
        <taxon>Sordariomycetidae</taxon>
        <taxon>Diaporthales</taxon>
        <taxon>Cytosporaceae</taxon>
        <taxon>Cytospora</taxon>
    </lineage>
</organism>
<dbReference type="GO" id="GO:0047443">
    <property type="term" value="F:4-hydroxy-4-methyl-2-oxoglutarate aldolase activity"/>
    <property type="evidence" value="ECO:0007669"/>
    <property type="project" value="TreeGrafter"/>
</dbReference>
<gene>
    <name evidence="2" type="ORF">VP1G_08514</name>
</gene>
<dbReference type="PANTHER" id="PTHR33254">
    <property type="entry name" value="4-HYDROXY-4-METHYL-2-OXOGLUTARATE ALDOLASE 3-RELATED"/>
    <property type="match status" value="1"/>
</dbReference>
<keyword evidence="1" id="KW-0460">Magnesium</keyword>
<protein>
    <submittedName>
        <fullName evidence="2">4-hydroxy-4-methyl-2-oxoglutarate aldolase</fullName>
    </submittedName>
</protein>
<comment type="cofactor">
    <cofactor evidence="1">
        <name>Mg(2+)</name>
        <dbReference type="ChEBI" id="CHEBI:18420"/>
    </cofactor>
</comment>
<dbReference type="OrthoDB" id="1476984at2759"/>
<dbReference type="CDD" id="cd16841">
    <property type="entry name" value="RraA_family"/>
    <property type="match status" value="1"/>
</dbReference>
<reference evidence="3" key="1">
    <citation type="submission" date="2014-12" db="EMBL/GenBank/DDBJ databases">
        <title>Genome Sequence of Valsa Canker Pathogens Uncovers a Specific Adaption of Colonization on Woody Bark.</title>
        <authorList>
            <person name="Yin Z."/>
            <person name="Liu H."/>
            <person name="Gao X."/>
            <person name="Li Z."/>
            <person name="Song N."/>
            <person name="Ke X."/>
            <person name="Dai Q."/>
            <person name="Wu Y."/>
            <person name="Sun Y."/>
            <person name="Xu J.-R."/>
            <person name="Kang Z.K."/>
            <person name="Wang L."/>
            <person name="Huang L."/>
        </authorList>
    </citation>
    <scope>NUCLEOTIDE SEQUENCE [LARGE SCALE GENOMIC DNA]</scope>
    <source>
        <strain evidence="3">SXYL134</strain>
    </source>
</reference>
<feature type="binding site" evidence="1">
    <location>
        <position position="161"/>
    </location>
    <ligand>
        <name>Mg(2+)</name>
        <dbReference type="ChEBI" id="CHEBI:18420"/>
    </ligand>
</feature>
<dbReference type="PANTHER" id="PTHR33254:SF28">
    <property type="entry name" value="4-HYDROXY-4-METHYL-2-OXOGLUTARATE ALDOLASE"/>
    <property type="match status" value="1"/>
</dbReference>
<dbReference type="GO" id="GO:0046872">
    <property type="term" value="F:metal ion binding"/>
    <property type="evidence" value="ECO:0007669"/>
    <property type="project" value="UniProtKB-KW"/>
</dbReference>
<dbReference type="Proteomes" id="UP000078576">
    <property type="component" value="Unassembled WGS sequence"/>
</dbReference>
<feature type="binding site" evidence="1">
    <location>
        <position position="160"/>
    </location>
    <ligand>
        <name>substrate</name>
    </ligand>
</feature>
<evidence type="ECO:0000313" key="3">
    <source>
        <dbReference type="Proteomes" id="UP000078576"/>
    </source>
</evidence>
<keyword evidence="3" id="KW-1185">Reference proteome</keyword>
<dbReference type="InterPro" id="IPR005493">
    <property type="entry name" value="RraA/RraA-like"/>
</dbReference>
<dbReference type="AlphaFoldDB" id="A0A194VBB9"/>
<dbReference type="GO" id="GO:0008948">
    <property type="term" value="F:oxaloacetate decarboxylase activity"/>
    <property type="evidence" value="ECO:0007669"/>
    <property type="project" value="TreeGrafter"/>
</dbReference>